<evidence type="ECO:0000256" key="4">
    <source>
        <dbReference type="ARBA" id="ARBA00022496"/>
    </source>
</evidence>
<dbReference type="Gene3D" id="2.40.170.20">
    <property type="entry name" value="TonB-dependent receptor, beta-barrel domain"/>
    <property type="match status" value="1"/>
</dbReference>
<feature type="chain" id="PRO_5016261363" description="TonB-dependent receptor" evidence="13">
    <location>
        <begin position="43"/>
        <end position="918"/>
    </location>
</feature>
<dbReference type="AlphaFoldDB" id="A0A328BKK6"/>
<evidence type="ECO:0000256" key="8">
    <source>
        <dbReference type="ARBA" id="ARBA00023077"/>
    </source>
</evidence>
<evidence type="ECO:0000256" key="3">
    <source>
        <dbReference type="ARBA" id="ARBA00022452"/>
    </source>
</evidence>
<keyword evidence="10 11" id="KW-0998">Cell outer membrane</keyword>
<dbReference type="GO" id="GO:0006826">
    <property type="term" value="P:iron ion transport"/>
    <property type="evidence" value="ECO:0007669"/>
    <property type="project" value="UniProtKB-KW"/>
</dbReference>
<dbReference type="InterPro" id="IPR000531">
    <property type="entry name" value="Beta-barrel_TonB"/>
</dbReference>
<accession>A0A328BKK6</accession>
<comment type="similarity">
    <text evidence="11 12">Belongs to the TonB-dependent receptor family.</text>
</comment>
<dbReference type="PANTHER" id="PTHR32552">
    <property type="entry name" value="FERRICHROME IRON RECEPTOR-RELATED"/>
    <property type="match status" value="1"/>
</dbReference>
<evidence type="ECO:0000259" key="15">
    <source>
        <dbReference type="Pfam" id="PF07715"/>
    </source>
</evidence>
<evidence type="ECO:0000313" key="17">
    <source>
        <dbReference type="Proteomes" id="UP000249524"/>
    </source>
</evidence>
<evidence type="ECO:0000256" key="5">
    <source>
        <dbReference type="ARBA" id="ARBA00022692"/>
    </source>
</evidence>
<evidence type="ECO:0000256" key="10">
    <source>
        <dbReference type="ARBA" id="ARBA00023237"/>
    </source>
</evidence>
<dbReference type="Pfam" id="PF00593">
    <property type="entry name" value="TonB_dep_Rec_b-barrel"/>
    <property type="match status" value="1"/>
</dbReference>
<evidence type="ECO:0000256" key="9">
    <source>
        <dbReference type="ARBA" id="ARBA00023136"/>
    </source>
</evidence>
<dbReference type="Pfam" id="PF07715">
    <property type="entry name" value="Plug"/>
    <property type="match status" value="1"/>
</dbReference>
<comment type="caution">
    <text evidence="16">The sequence shown here is derived from an EMBL/GenBank/DDBJ whole genome shotgun (WGS) entry which is preliminary data.</text>
</comment>
<evidence type="ECO:0008006" key="18">
    <source>
        <dbReference type="Google" id="ProtNLM"/>
    </source>
</evidence>
<keyword evidence="2 11" id="KW-0813">Transport</keyword>
<name>A0A328BKK6_9CAUL</name>
<evidence type="ECO:0000259" key="14">
    <source>
        <dbReference type="Pfam" id="PF00593"/>
    </source>
</evidence>
<dbReference type="OrthoDB" id="7208860at2"/>
<dbReference type="EMBL" id="QFYS01000002">
    <property type="protein sequence ID" value="RAK67850.1"/>
    <property type="molecule type" value="Genomic_DNA"/>
</dbReference>
<dbReference type="SUPFAM" id="SSF56935">
    <property type="entry name" value="Porins"/>
    <property type="match status" value="1"/>
</dbReference>
<evidence type="ECO:0000256" key="6">
    <source>
        <dbReference type="ARBA" id="ARBA00023004"/>
    </source>
</evidence>
<feature type="domain" description="TonB-dependent receptor-like beta-barrel" evidence="14">
    <location>
        <begin position="332"/>
        <end position="860"/>
    </location>
</feature>
<keyword evidence="4" id="KW-0410">Iron transport</keyword>
<evidence type="ECO:0000256" key="12">
    <source>
        <dbReference type="RuleBase" id="RU003357"/>
    </source>
</evidence>
<evidence type="ECO:0000256" key="2">
    <source>
        <dbReference type="ARBA" id="ARBA00022448"/>
    </source>
</evidence>
<gene>
    <name evidence="16" type="ORF">DJ019_08145</name>
</gene>
<evidence type="ECO:0000256" key="7">
    <source>
        <dbReference type="ARBA" id="ARBA00023065"/>
    </source>
</evidence>
<evidence type="ECO:0000313" key="16">
    <source>
        <dbReference type="EMBL" id="RAK67850.1"/>
    </source>
</evidence>
<dbReference type="GO" id="GO:0009279">
    <property type="term" value="C:cell outer membrane"/>
    <property type="evidence" value="ECO:0007669"/>
    <property type="project" value="UniProtKB-SubCell"/>
</dbReference>
<evidence type="ECO:0000256" key="1">
    <source>
        <dbReference type="ARBA" id="ARBA00004571"/>
    </source>
</evidence>
<sequence length="918" mass="100536">MITIRSLTAASEGACRLRIGRPQTWRIATAKRLLLASCAALAAGAAAAQPANTIEELVVTAERREQNLQDVPVAISAYTSEKRDLLGITTVTDLTNFTPGLQYSSQLDRVSLRGVGRTSNVHAADPSVSVYSDGIYTTSTIEAGKSPLFLERVEILRGPQATLYGRNAIAGAMNLVSKRPTDEMYAEVRATYANYDRHIVEGAISGPTAIPGVQFRLAANWEKQRKGWYDNIVPGQPDEGNVIDTNIVEGQLKFEFNENFEGWAKLTTIQWRNGSGGPGSRGNSTPGPYATFEIANGATSLEPGYGCSGRVTNVSNPSPLGCANPTTADPRKFASTIPYQVKLNDTFIFASEWTWHASDFDVKYTTGGTRYHYKLNRPADDTVAPVERFTLPGGLTVFPQQLYNYQEIEEWWSHELTVASTSDGPLQWLAGVYSWNEHFEQPTSTYLYSQPQIAAPLGASCPRFGNVCPPNPLLQRTIDTPRFHIQSQAIYGQLDYKFTDALKATVGLRYSKDTKTGSEEARVLCFAFFACTPGLTPEQTGPFTPAIDLTQALFIPGATPPKGVSRDFTFDPATGRARREYDADWDAVTGNATLQWEPDRDTTAFVRYSRGYKAGGFRIGVDTALTANPYTDAEFLDNIEFGLKKNFGRTLQANIAAFHYWYKDAQIPLTIVNTAGGITQAQSVFYNVPRATSKGVELEAIWQPIEDLQILFNYSYLDSHITRARGPVDPADPAALDPRSTPIGSLADCQARLLTPAVADNCAADVFTALTGGGFQLGQDLKGQKLPNAPKNKIAVNVNYTWRLPGYALTGSVNYTWRDAQYGSIFNRAYTRSPSWDQVDARLTLAPEDDRYTVILFARNIFDDIGYEGGAVAGRRTGYIGPAAAGGATIVPVTQGIATSYPLTPPRTYGIELQYRFF</sequence>
<keyword evidence="9 11" id="KW-0472">Membrane</keyword>
<reference evidence="16 17" key="1">
    <citation type="submission" date="2018-05" db="EMBL/GenBank/DDBJ databases">
        <authorList>
            <person name="Lanie J.A."/>
            <person name="Ng W.-L."/>
            <person name="Kazmierczak K.M."/>
            <person name="Andrzejewski T.M."/>
            <person name="Davidsen T.M."/>
            <person name="Wayne K.J."/>
            <person name="Tettelin H."/>
            <person name="Glass J.I."/>
            <person name="Rusch D."/>
            <person name="Podicherti R."/>
            <person name="Tsui H.-C.T."/>
            <person name="Winkler M.E."/>
        </authorList>
    </citation>
    <scope>NUCLEOTIDE SEQUENCE [LARGE SCALE GENOMIC DNA]</scope>
    <source>
        <strain evidence="16 17">BUT-10</strain>
    </source>
</reference>
<protein>
    <recommendedName>
        <fullName evidence="18">TonB-dependent receptor</fullName>
    </recommendedName>
</protein>
<keyword evidence="13" id="KW-0732">Signal</keyword>
<proteinExistence type="inferred from homology"/>
<feature type="signal peptide" evidence="13">
    <location>
        <begin position="1"/>
        <end position="42"/>
    </location>
</feature>
<keyword evidence="8 12" id="KW-0798">TonB box</keyword>
<dbReference type="PROSITE" id="PS52016">
    <property type="entry name" value="TONB_DEPENDENT_REC_3"/>
    <property type="match status" value="1"/>
</dbReference>
<dbReference type="PANTHER" id="PTHR32552:SF81">
    <property type="entry name" value="TONB-DEPENDENT OUTER MEMBRANE RECEPTOR"/>
    <property type="match status" value="1"/>
</dbReference>
<keyword evidence="7" id="KW-0406">Ion transport</keyword>
<keyword evidence="17" id="KW-1185">Reference proteome</keyword>
<feature type="domain" description="TonB-dependent receptor plug" evidence="15">
    <location>
        <begin position="68"/>
        <end position="172"/>
    </location>
</feature>
<evidence type="ECO:0000256" key="11">
    <source>
        <dbReference type="PROSITE-ProRule" id="PRU01360"/>
    </source>
</evidence>
<dbReference type="InterPro" id="IPR036942">
    <property type="entry name" value="Beta-barrel_TonB_sf"/>
</dbReference>
<dbReference type="InterPro" id="IPR039426">
    <property type="entry name" value="TonB-dep_rcpt-like"/>
</dbReference>
<comment type="subcellular location">
    <subcellularLocation>
        <location evidence="1 11">Cell outer membrane</location>
        <topology evidence="1 11">Multi-pass membrane protein</topology>
    </subcellularLocation>
</comment>
<keyword evidence="6" id="KW-0408">Iron</keyword>
<keyword evidence="3 11" id="KW-1134">Transmembrane beta strand</keyword>
<keyword evidence="5 11" id="KW-0812">Transmembrane</keyword>
<evidence type="ECO:0000256" key="13">
    <source>
        <dbReference type="SAM" id="SignalP"/>
    </source>
</evidence>
<dbReference type="Proteomes" id="UP000249524">
    <property type="component" value="Unassembled WGS sequence"/>
</dbReference>
<organism evidence="16 17">
    <name type="scientific">Phenylobacterium kunshanense</name>
    <dbReference type="NCBI Taxonomy" id="1445034"/>
    <lineage>
        <taxon>Bacteria</taxon>
        <taxon>Pseudomonadati</taxon>
        <taxon>Pseudomonadota</taxon>
        <taxon>Alphaproteobacteria</taxon>
        <taxon>Caulobacterales</taxon>
        <taxon>Caulobacteraceae</taxon>
        <taxon>Phenylobacterium</taxon>
    </lineage>
</organism>
<dbReference type="InterPro" id="IPR012910">
    <property type="entry name" value="Plug_dom"/>
</dbReference>